<dbReference type="KEGG" id="spl:Spea_3199"/>
<gene>
    <name evidence="8" type="ordered locus">Spea_3199</name>
</gene>
<dbReference type="InterPro" id="IPR036249">
    <property type="entry name" value="Thioredoxin-like_sf"/>
</dbReference>
<dbReference type="STRING" id="398579.Spea_3199"/>
<evidence type="ECO:0000256" key="2">
    <source>
        <dbReference type="ARBA" id="ARBA00022729"/>
    </source>
</evidence>
<evidence type="ECO:0000256" key="3">
    <source>
        <dbReference type="ARBA" id="ARBA00023002"/>
    </source>
</evidence>
<sequence length="244" mass="27346">MKTHKTHNYLGPKQPIFKSKFQAGLFISTIAAFAFYCAMLIISQNVKAEGSRVNPMWVSAPTMKEMINANRSALFHQADDPWKGAETPQITMVYFTDFNCPYCKKLEPELDKLMAEYPQLKVIVKMVPLQGQSSVEAVDFAQRVWMNEPDKYLKLKEMLMASPRRLDSQTIAKVAAMTNTSQWLSQADASISPAISDNLELMRGLRLGGTPSMVIGENIIVGLVPFSQLKQQVEQALEAQDEHG</sequence>
<keyword evidence="5" id="KW-0676">Redox-active center</keyword>
<keyword evidence="4" id="KW-1015">Disulfide bond</keyword>
<dbReference type="eggNOG" id="COG1651">
    <property type="taxonomic scope" value="Bacteria"/>
</dbReference>
<dbReference type="EMBL" id="CP000851">
    <property type="protein sequence ID" value="ABV88515.1"/>
    <property type="molecule type" value="Genomic_DNA"/>
</dbReference>
<proteinExistence type="inferred from homology"/>
<keyword evidence="6" id="KW-0812">Transmembrane</keyword>
<dbReference type="SUPFAM" id="SSF52833">
    <property type="entry name" value="Thioredoxin-like"/>
    <property type="match status" value="1"/>
</dbReference>
<keyword evidence="9" id="KW-1185">Reference proteome</keyword>
<evidence type="ECO:0000256" key="4">
    <source>
        <dbReference type="ARBA" id="ARBA00023157"/>
    </source>
</evidence>
<dbReference type="Proteomes" id="UP000002608">
    <property type="component" value="Chromosome"/>
</dbReference>
<evidence type="ECO:0000313" key="9">
    <source>
        <dbReference type="Proteomes" id="UP000002608"/>
    </source>
</evidence>
<name>A8H7H8_SHEPA</name>
<organism evidence="8 9">
    <name type="scientific">Shewanella pealeana (strain ATCC 700345 / ANG-SQ1)</name>
    <dbReference type="NCBI Taxonomy" id="398579"/>
    <lineage>
        <taxon>Bacteria</taxon>
        <taxon>Pseudomonadati</taxon>
        <taxon>Pseudomonadota</taxon>
        <taxon>Gammaproteobacteria</taxon>
        <taxon>Alteromonadales</taxon>
        <taxon>Shewanellaceae</taxon>
        <taxon>Shewanella</taxon>
    </lineage>
</organism>
<dbReference type="InterPro" id="IPR012336">
    <property type="entry name" value="Thioredoxin-like_fold"/>
</dbReference>
<keyword evidence="6" id="KW-1133">Transmembrane helix</keyword>
<dbReference type="PROSITE" id="PS00194">
    <property type="entry name" value="THIOREDOXIN_1"/>
    <property type="match status" value="1"/>
</dbReference>
<dbReference type="AlphaFoldDB" id="A8H7H8"/>
<feature type="transmembrane region" description="Helical" evidence="6">
    <location>
        <begin position="21"/>
        <end position="42"/>
    </location>
</feature>
<feature type="domain" description="Thioredoxin" evidence="7">
    <location>
        <begin position="54"/>
        <end position="238"/>
    </location>
</feature>
<dbReference type="OrthoDB" id="9780340at2"/>
<dbReference type="PANTHER" id="PTHR13887">
    <property type="entry name" value="GLUTATHIONE S-TRANSFERASE KAPPA"/>
    <property type="match status" value="1"/>
</dbReference>
<dbReference type="CDD" id="cd03023">
    <property type="entry name" value="DsbA_Com1_like"/>
    <property type="match status" value="1"/>
</dbReference>
<evidence type="ECO:0000259" key="7">
    <source>
        <dbReference type="PROSITE" id="PS51352"/>
    </source>
</evidence>
<protein>
    <submittedName>
        <fullName evidence="8">DSBA oxidoreductase</fullName>
    </submittedName>
</protein>
<dbReference type="Gene3D" id="3.40.30.10">
    <property type="entry name" value="Glutaredoxin"/>
    <property type="match status" value="1"/>
</dbReference>
<dbReference type="PANTHER" id="PTHR13887:SF14">
    <property type="entry name" value="DISULFIDE BOND FORMATION PROTEIN D"/>
    <property type="match status" value="1"/>
</dbReference>
<accession>A8H7H8</accession>
<evidence type="ECO:0000256" key="1">
    <source>
        <dbReference type="ARBA" id="ARBA00005791"/>
    </source>
</evidence>
<evidence type="ECO:0000256" key="6">
    <source>
        <dbReference type="SAM" id="Phobius"/>
    </source>
</evidence>
<comment type="similarity">
    <text evidence="1">Belongs to the thioredoxin family. DsbA subfamily.</text>
</comment>
<reference evidence="8 9" key="1">
    <citation type="submission" date="2007-10" db="EMBL/GenBank/DDBJ databases">
        <title>Complete sequence of Shewanella pealeana ATCC 700345.</title>
        <authorList>
            <consortium name="US DOE Joint Genome Institute"/>
            <person name="Copeland A."/>
            <person name="Lucas S."/>
            <person name="Lapidus A."/>
            <person name="Barry K."/>
            <person name="Glavina del Rio T."/>
            <person name="Dalin E."/>
            <person name="Tice H."/>
            <person name="Pitluck S."/>
            <person name="Chertkov O."/>
            <person name="Brettin T."/>
            <person name="Bruce D."/>
            <person name="Detter J.C."/>
            <person name="Han C."/>
            <person name="Schmutz J."/>
            <person name="Larimer F."/>
            <person name="Land M."/>
            <person name="Hauser L."/>
            <person name="Kyrpides N."/>
            <person name="Kim E."/>
            <person name="Zhao J.-S.Z."/>
            <person name="Manno D."/>
            <person name="Hawari J."/>
            <person name="Richardson P."/>
        </authorList>
    </citation>
    <scope>NUCLEOTIDE SEQUENCE [LARGE SCALE GENOMIC DNA]</scope>
    <source>
        <strain evidence="9">ATCC 700345 / ANG-SQ1</strain>
    </source>
</reference>
<keyword evidence="6" id="KW-0472">Membrane</keyword>
<evidence type="ECO:0000256" key="5">
    <source>
        <dbReference type="ARBA" id="ARBA00023284"/>
    </source>
</evidence>
<dbReference type="Pfam" id="PF13462">
    <property type="entry name" value="Thioredoxin_4"/>
    <property type="match status" value="1"/>
</dbReference>
<keyword evidence="3" id="KW-0560">Oxidoreductase</keyword>
<evidence type="ECO:0000313" key="8">
    <source>
        <dbReference type="EMBL" id="ABV88515.1"/>
    </source>
</evidence>
<dbReference type="InterPro" id="IPR013766">
    <property type="entry name" value="Thioredoxin_domain"/>
</dbReference>
<dbReference type="RefSeq" id="WP_012156416.1">
    <property type="nucleotide sequence ID" value="NC_009901.1"/>
</dbReference>
<dbReference type="InterPro" id="IPR017937">
    <property type="entry name" value="Thioredoxin_CS"/>
</dbReference>
<dbReference type="GO" id="GO:0015036">
    <property type="term" value="F:disulfide oxidoreductase activity"/>
    <property type="evidence" value="ECO:0007669"/>
    <property type="project" value="UniProtKB-ARBA"/>
</dbReference>
<dbReference type="PROSITE" id="PS51352">
    <property type="entry name" value="THIOREDOXIN_2"/>
    <property type="match status" value="1"/>
</dbReference>
<keyword evidence="2" id="KW-0732">Signal</keyword>
<dbReference type="HOGENOM" id="CLU_000288_47_4_6"/>